<accession>A0AAV4UJA0</accession>
<sequence length="116" mass="13254">MTTHYTPASEKLGKQHLKTANSTGDIENPDRHFHQVRSAKNFKTLLLKVPICTFAHPTLLSRYLEKLLENSARGYDMLKPACYHSSRLFLFSRHQKRSAGKISLSPGPRQAEYQIT</sequence>
<feature type="region of interest" description="Disordered" evidence="1">
    <location>
        <begin position="1"/>
        <end position="30"/>
    </location>
</feature>
<name>A0AAV4UJA0_CAEEX</name>
<keyword evidence="3" id="KW-1185">Reference proteome</keyword>
<organism evidence="2 3">
    <name type="scientific">Caerostris extrusa</name>
    <name type="common">Bark spider</name>
    <name type="synonym">Caerostris bankana</name>
    <dbReference type="NCBI Taxonomy" id="172846"/>
    <lineage>
        <taxon>Eukaryota</taxon>
        <taxon>Metazoa</taxon>
        <taxon>Ecdysozoa</taxon>
        <taxon>Arthropoda</taxon>
        <taxon>Chelicerata</taxon>
        <taxon>Arachnida</taxon>
        <taxon>Araneae</taxon>
        <taxon>Araneomorphae</taxon>
        <taxon>Entelegynae</taxon>
        <taxon>Araneoidea</taxon>
        <taxon>Araneidae</taxon>
        <taxon>Caerostris</taxon>
    </lineage>
</organism>
<protein>
    <submittedName>
        <fullName evidence="2">Uncharacterized protein</fullName>
    </submittedName>
</protein>
<evidence type="ECO:0000313" key="3">
    <source>
        <dbReference type="Proteomes" id="UP001054945"/>
    </source>
</evidence>
<dbReference type="Proteomes" id="UP001054945">
    <property type="component" value="Unassembled WGS sequence"/>
</dbReference>
<evidence type="ECO:0000313" key="2">
    <source>
        <dbReference type="EMBL" id="GIY57858.1"/>
    </source>
</evidence>
<dbReference type="EMBL" id="BPLR01012976">
    <property type="protein sequence ID" value="GIY57858.1"/>
    <property type="molecule type" value="Genomic_DNA"/>
</dbReference>
<reference evidence="2 3" key="1">
    <citation type="submission" date="2021-06" db="EMBL/GenBank/DDBJ databases">
        <title>Caerostris extrusa draft genome.</title>
        <authorList>
            <person name="Kono N."/>
            <person name="Arakawa K."/>
        </authorList>
    </citation>
    <scope>NUCLEOTIDE SEQUENCE [LARGE SCALE GENOMIC DNA]</scope>
</reference>
<proteinExistence type="predicted"/>
<feature type="region of interest" description="Disordered" evidence="1">
    <location>
        <begin position="97"/>
        <end position="116"/>
    </location>
</feature>
<comment type="caution">
    <text evidence="2">The sequence shown here is derived from an EMBL/GenBank/DDBJ whole genome shotgun (WGS) entry which is preliminary data.</text>
</comment>
<gene>
    <name evidence="2" type="ORF">CEXT_637771</name>
</gene>
<dbReference type="AlphaFoldDB" id="A0AAV4UJA0"/>
<evidence type="ECO:0000256" key="1">
    <source>
        <dbReference type="SAM" id="MobiDB-lite"/>
    </source>
</evidence>